<keyword evidence="13" id="KW-0675">Receptor</keyword>
<dbReference type="Gene3D" id="2.40.170.20">
    <property type="entry name" value="TonB-dependent receptor, beta-barrel domain"/>
    <property type="match status" value="1"/>
</dbReference>
<dbReference type="EMBL" id="QFYS01000002">
    <property type="protein sequence ID" value="RAK67505.1"/>
    <property type="molecule type" value="Genomic_DNA"/>
</dbReference>
<keyword evidence="2 8" id="KW-0813">Transport</keyword>
<feature type="domain" description="TonB-dependent receptor-like beta-barrel" evidence="11">
    <location>
        <begin position="415"/>
        <end position="964"/>
    </location>
</feature>
<gene>
    <name evidence="13" type="ORF">DJ019_06235</name>
</gene>
<feature type="domain" description="TonB-dependent receptor plug" evidence="12">
    <location>
        <begin position="61"/>
        <end position="178"/>
    </location>
</feature>
<evidence type="ECO:0000313" key="14">
    <source>
        <dbReference type="Proteomes" id="UP000249524"/>
    </source>
</evidence>
<dbReference type="SUPFAM" id="SSF56935">
    <property type="entry name" value="Porins"/>
    <property type="match status" value="1"/>
</dbReference>
<dbReference type="GO" id="GO:0009279">
    <property type="term" value="C:cell outer membrane"/>
    <property type="evidence" value="ECO:0007669"/>
    <property type="project" value="UniProtKB-SubCell"/>
</dbReference>
<evidence type="ECO:0000256" key="1">
    <source>
        <dbReference type="ARBA" id="ARBA00004571"/>
    </source>
</evidence>
<reference evidence="13 14" key="1">
    <citation type="submission" date="2018-05" db="EMBL/GenBank/DDBJ databases">
        <authorList>
            <person name="Lanie J.A."/>
            <person name="Ng W.-L."/>
            <person name="Kazmierczak K.M."/>
            <person name="Andrzejewski T.M."/>
            <person name="Davidsen T.M."/>
            <person name="Wayne K.J."/>
            <person name="Tettelin H."/>
            <person name="Glass J.I."/>
            <person name="Rusch D."/>
            <person name="Podicherti R."/>
            <person name="Tsui H.-C.T."/>
            <person name="Winkler M.E."/>
        </authorList>
    </citation>
    <scope>NUCLEOTIDE SEQUENCE [LARGE SCALE GENOMIC DNA]</scope>
    <source>
        <strain evidence="13 14">BUT-10</strain>
    </source>
</reference>
<evidence type="ECO:0000256" key="9">
    <source>
        <dbReference type="RuleBase" id="RU003357"/>
    </source>
</evidence>
<comment type="similarity">
    <text evidence="8 9">Belongs to the TonB-dependent receptor family.</text>
</comment>
<keyword evidence="10" id="KW-0732">Signal</keyword>
<keyword evidence="5 9" id="KW-0798">TonB box</keyword>
<dbReference type="InterPro" id="IPR039426">
    <property type="entry name" value="TonB-dep_rcpt-like"/>
</dbReference>
<keyword evidence="3 8" id="KW-1134">Transmembrane beta strand</keyword>
<dbReference type="PANTHER" id="PTHR47234:SF2">
    <property type="entry name" value="TONB-DEPENDENT RECEPTOR"/>
    <property type="match status" value="1"/>
</dbReference>
<keyword evidence="6 8" id="KW-0472">Membrane</keyword>
<evidence type="ECO:0000256" key="8">
    <source>
        <dbReference type="PROSITE-ProRule" id="PRU01360"/>
    </source>
</evidence>
<evidence type="ECO:0000256" key="10">
    <source>
        <dbReference type="SAM" id="SignalP"/>
    </source>
</evidence>
<evidence type="ECO:0000256" key="6">
    <source>
        <dbReference type="ARBA" id="ARBA00023136"/>
    </source>
</evidence>
<dbReference type="PANTHER" id="PTHR47234">
    <property type="match status" value="1"/>
</dbReference>
<keyword evidence="7 8" id="KW-0998">Cell outer membrane</keyword>
<evidence type="ECO:0000256" key="4">
    <source>
        <dbReference type="ARBA" id="ARBA00022692"/>
    </source>
</evidence>
<evidence type="ECO:0000256" key="5">
    <source>
        <dbReference type="ARBA" id="ARBA00023077"/>
    </source>
</evidence>
<organism evidence="13 14">
    <name type="scientific">Phenylobacterium kunshanense</name>
    <dbReference type="NCBI Taxonomy" id="1445034"/>
    <lineage>
        <taxon>Bacteria</taxon>
        <taxon>Pseudomonadati</taxon>
        <taxon>Pseudomonadota</taxon>
        <taxon>Alphaproteobacteria</taxon>
        <taxon>Caulobacterales</taxon>
        <taxon>Caulobacteraceae</taxon>
        <taxon>Phenylobacterium</taxon>
    </lineage>
</organism>
<dbReference type="Pfam" id="PF07715">
    <property type="entry name" value="Plug"/>
    <property type="match status" value="1"/>
</dbReference>
<evidence type="ECO:0000256" key="2">
    <source>
        <dbReference type="ARBA" id="ARBA00022448"/>
    </source>
</evidence>
<dbReference type="Proteomes" id="UP000249524">
    <property type="component" value="Unassembled WGS sequence"/>
</dbReference>
<protein>
    <submittedName>
        <fullName evidence="13">TonB-dependent receptor</fullName>
    </submittedName>
</protein>
<dbReference type="PROSITE" id="PS52016">
    <property type="entry name" value="TONB_DEPENDENT_REC_3"/>
    <property type="match status" value="1"/>
</dbReference>
<dbReference type="Pfam" id="PF00593">
    <property type="entry name" value="TonB_dep_Rec_b-barrel"/>
    <property type="match status" value="1"/>
</dbReference>
<sequence length="998" mass="105600">MRAVAAGGEGTQSMNTRSLYCGGSLVAVAFAMGLASPAAAQDASVVEEVVVTGSFIRGTPEDAALPVEVIGTDELQRRGSPNTIELIKSLPVSGPVLGDTNQFSTTAQGQVGAGTINLRSIGSQRTLVLVNGRRVTVSAGAGSGGVDTNLLPVSAIGRVEVLKDGAAATYGSDAIAGVVNFITRKNFDGLEVSGDYRLVDGSKGDYTLNAVYGKSYDNADILFSAGYQRRSELKTTDRDWSYLPYLTNPSGWSVLGQPPSFLPLSAAGTPTAGVTRDPNCAAVGGHVGFSGATPACYFTYIPFDNLIEDEDRYHIFGSADVDLNEDTKFHVEAYWSKTDIPHMRFSPAFPPIQGPNGPGSVGVFSTPISNPGALTALQQAGLSAAQIAATSRISLTLFRPLGAGGNPLYDDGGQVGYRNYELYRVSAGLTGKVPFGGIGYDLGVTYSKTENRQHTPDIFIDRLQRALNGLGGFNCRTNTPGQNGCLYFNPFSNGYAGNPSIGASNPGFVPANANSPELLDYLFERGSETKNTQDLFVVDLVFNGELPIELPGGAIGWAAGGQYRTQESSVEYRSPFQDVRVNPCPVPGVTTCALATGPYIFLGQGVPSQLEDSVYAFFAETNLPITDTINAQAAIRYEDYGGLTGSTVNPKVALKWQLTDAFALRGSVGTTFRGPTPGNRSASAVTGLSGIQAAGNSFKSVDFTGNPAVGPEKAFTYNVGAIFQAGGLRIIGDYWHFNIEDQITQVPAQIVATAVGGVGNGTQIVNCSSPLRDLITFNNNNACVQGVTIGNDIQRVRSDTVNGPRLKVTGIDGSVDYKMNDVMGGDVTLGVSFSRLVKYDIGEFELNGVFVSSAYSALGFTNYDRFPGTVSKLRGAAYAEYARGDHNLRLDLTYVGGATDNRGPTTVQTGSSTNCNVANAQAGIATNCALTTIGLKVKEFYTFDMTYRIQLPWDTTVTASVFNIFDRDPSAARLEAGYDPFIGNPYGRSFKVGVRKKF</sequence>
<evidence type="ECO:0000313" key="13">
    <source>
        <dbReference type="EMBL" id="RAK67505.1"/>
    </source>
</evidence>
<dbReference type="OrthoDB" id="7051241at2"/>
<dbReference type="InterPro" id="IPR000531">
    <property type="entry name" value="Beta-barrel_TonB"/>
</dbReference>
<feature type="chain" id="PRO_5016379821" evidence="10">
    <location>
        <begin position="41"/>
        <end position="998"/>
    </location>
</feature>
<feature type="signal peptide" evidence="10">
    <location>
        <begin position="1"/>
        <end position="40"/>
    </location>
</feature>
<accession>A0A328BLF1</accession>
<comment type="subcellular location">
    <subcellularLocation>
        <location evidence="1 8">Cell outer membrane</location>
        <topology evidence="1 8">Multi-pass membrane protein</topology>
    </subcellularLocation>
</comment>
<evidence type="ECO:0000259" key="12">
    <source>
        <dbReference type="Pfam" id="PF07715"/>
    </source>
</evidence>
<evidence type="ECO:0000256" key="7">
    <source>
        <dbReference type="ARBA" id="ARBA00023237"/>
    </source>
</evidence>
<dbReference type="AlphaFoldDB" id="A0A328BLF1"/>
<proteinExistence type="inferred from homology"/>
<comment type="caution">
    <text evidence="13">The sequence shown here is derived from an EMBL/GenBank/DDBJ whole genome shotgun (WGS) entry which is preliminary data.</text>
</comment>
<dbReference type="InterPro" id="IPR036942">
    <property type="entry name" value="Beta-barrel_TonB_sf"/>
</dbReference>
<name>A0A328BLF1_9CAUL</name>
<evidence type="ECO:0000256" key="3">
    <source>
        <dbReference type="ARBA" id="ARBA00022452"/>
    </source>
</evidence>
<dbReference type="Gene3D" id="2.170.130.10">
    <property type="entry name" value="TonB-dependent receptor, plug domain"/>
    <property type="match status" value="1"/>
</dbReference>
<dbReference type="InterPro" id="IPR037066">
    <property type="entry name" value="Plug_dom_sf"/>
</dbReference>
<keyword evidence="4 8" id="KW-0812">Transmembrane</keyword>
<keyword evidence="14" id="KW-1185">Reference proteome</keyword>
<evidence type="ECO:0000259" key="11">
    <source>
        <dbReference type="Pfam" id="PF00593"/>
    </source>
</evidence>
<dbReference type="InterPro" id="IPR012910">
    <property type="entry name" value="Plug_dom"/>
</dbReference>